<comment type="caution">
    <text evidence="7">The sequence shown here is derived from an EMBL/GenBank/DDBJ whole genome shotgun (WGS) entry which is preliminary data.</text>
</comment>
<evidence type="ECO:0000256" key="1">
    <source>
        <dbReference type="ARBA" id="ARBA00001974"/>
    </source>
</evidence>
<accession>A0AAD2FSB2</accession>
<evidence type="ECO:0000313" key="7">
    <source>
        <dbReference type="EMBL" id="CAJ1951652.1"/>
    </source>
</evidence>
<organism evidence="7 8">
    <name type="scientific">Cylindrotheca closterium</name>
    <dbReference type="NCBI Taxonomy" id="2856"/>
    <lineage>
        <taxon>Eukaryota</taxon>
        <taxon>Sar</taxon>
        <taxon>Stramenopiles</taxon>
        <taxon>Ochrophyta</taxon>
        <taxon>Bacillariophyta</taxon>
        <taxon>Bacillariophyceae</taxon>
        <taxon>Bacillariophycidae</taxon>
        <taxon>Bacillariales</taxon>
        <taxon>Bacillariaceae</taxon>
        <taxon>Cylindrotheca</taxon>
    </lineage>
</organism>
<dbReference type="Gene3D" id="3.40.462.20">
    <property type="match status" value="1"/>
</dbReference>
<dbReference type="SUPFAM" id="SSF56176">
    <property type="entry name" value="FAD-binding/transporter-associated domain-like"/>
    <property type="match status" value="1"/>
</dbReference>
<dbReference type="InterPro" id="IPR036318">
    <property type="entry name" value="FAD-bd_PCMH-like_sf"/>
</dbReference>
<gene>
    <name evidence="7" type="ORF">CYCCA115_LOCUS13170</name>
</gene>
<dbReference type="Gene3D" id="3.30.465.10">
    <property type="match status" value="1"/>
</dbReference>
<dbReference type="InterPro" id="IPR016167">
    <property type="entry name" value="FAD-bd_PCMH_sub1"/>
</dbReference>
<dbReference type="Gene3D" id="3.30.43.10">
    <property type="entry name" value="Uridine Diphospho-n-acetylenolpyruvylglucosamine Reductase, domain 2"/>
    <property type="match status" value="1"/>
</dbReference>
<dbReference type="InterPro" id="IPR006094">
    <property type="entry name" value="Oxid_FAD_bind_N"/>
</dbReference>
<sequence>MPMSLDKYVVTPVAALLGIAVLYRKQKNDTERKNLEALNTSRLARLEKAKEDFDSQTFDLEKDLYSRLSDQAEVATVKECKSLPPMKQSERFYSFDIAGSNYAHWTDRVWNKDVLSFPQIIVRVAVPSDVAVCFELAKKHNLNISVAAGCHSANAFTDSALTIDMAKMTDMSYTAETKELQVQAGATLSAVDDLCRTNGRVLPVGTNGDTGISGLTLSGGGGWLTRKFGFTVDNLVGIDIVLPSGTLIENIRDSSPAKERDLLWACRGSGGHFGVVTKFYFKTHEMPNQDQFLLGTIVSLCPTATMKQTVLKAWWQKLKTTSHDTTCTAVLPAAPVVPLMWLHCGPEAPKGIEATKTVKDLQAAVAPVAGGGLFNVENSWKVVDHKKVQSLVADNQTHGFIYQTMIAIIDMSDDVIACMVDAIGKAPSGSVFVIQAIGGRASELDTPDCKQCSLSTRHAAAWILVEARWDPLVDGHEVGRAKASAWAKQFVADINEQCGPAMAKTSHAFSDAREENAGEGNNVLVDVTKSDVAKRLMEIKKRVDPDNILCHNRKLSSN</sequence>
<comment type="similarity">
    <text evidence="2">Belongs to the oxygen-dependent FAD-linked oxidoreductase family.</text>
</comment>
<dbReference type="EMBL" id="CAKOGP040001792">
    <property type="protein sequence ID" value="CAJ1951652.1"/>
    <property type="molecule type" value="Genomic_DNA"/>
</dbReference>
<dbReference type="PANTHER" id="PTHR42973">
    <property type="entry name" value="BINDING OXIDOREDUCTASE, PUTATIVE (AFU_ORTHOLOGUE AFUA_1G17690)-RELATED"/>
    <property type="match status" value="1"/>
</dbReference>
<evidence type="ECO:0000259" key="6">
    <source>
        <dbReference type="PROSITE" id="PS51387"/>
    </source>
</evidence>
<evidence type="ECO:0000313" key="8">
    <source>
        <dbReference type="Proteomes" id="UP001295423"/>
    </source>
</evidence>
<evidence type="ECO:0000256" key="4">
    <source>
        <dbReference type="ARBA" id="ARBA00022827"/>
    </source>
</evidence>
<dbReference type="Pfam" id="PF01565">
    <property type="entry name" value="FAD_binding_4"/>
    <property type="match status" value="1"/>
</dbReference>
<dbReference type="PANTHER" id="PTHR42973:SF39">
    <property type="entry name" value="FAD-BINDING PCMH-TYPE DOMAIN-CONTAINING PROTEIN"/>
    <property type="match status" value="1"/>
</dbReference>
<dbReference type="GO" id="GO:0016491">
    <property type="term" value="F:oxidoreductase activity"/>
    <property type="evidence" value="ECO:0007669"/>
    <property type="project" value="UniProtKB-KW"/>
</dbReference>
<keyword evidence="4" id="KW-0274">FAD</keyword>
<comment type="cofactor">
    <cofactor evidence="1">
        <name>FAD</name>
        <dbReference type="ChEBI" id="CHEBI:57692"/>
    </cofactor>
</comment>
<proteinExistence type="inferred from homology"/>
<reference evidence="7" key="1">
    <citation type="submission" date="2023-08" db="EMBL/GenBank/DDBJ databases">
        <authorList>
            <person name="Audoor S."/>
            <person name="Bilcke G."/>
        </authorList>
    </citation>
    <scope>NUCLEOTIDE SEQUENCE</scope>
</reference>
<dbReference type="Proteomes" id="UP001295423">
    <property type="component" value="Unassembled WGS sequence"/>
</dbReference>
<dbReference type="AlphaFoldDB" id="A0AAD2FSB2"/>
<dbReference type="InterPro" id="IPR016166">
    <property type="entry name" value="FAD-bd_PCMH"/>
</dbReference>
<keyword evidence="5" id="KW-0560">Oxidoreductase</keyword>
<dbReference type="InterPro" id="IPR050416">
    <property type="entry name" value="FAD-linked_Oxidoreductase"/>
</dbReference>
<dbReference type="GO" id="GO:0071949">
    <property type="term" value="F:FAD binding"/>
    <property type="evidence" value="ECO:0007669"/>
    <property type="project" value="InterPro"/>
</dbReference>
<keyword evidence="3" id="KW-0285">Flavoprotein</keyword>
<protein>
    <recommendedName>
        <fullName evidence="6">FAD-binding PCMH-type domain-containing protein</fullName>
    </recommendedName>
</protein>
<dbReference type="PROSITE" id="PS51387">
    <property type="entry name" value="FAD_PCMH"/>
    <property type="match status" value="1"/>
</dbReference>
<dbReference type="InterPro" id="IPR016169">
    <property type="entry name" value="FAD-bd_PCMH_sub2"/>
</dbReference>
<evidence type="ECO:0000256" key="3">
    <source>
        <dbReference type="ARBA" id="ARBA00022630"/>
    </source>
</evidence>
<evidence type="ECO:0000256" key="5">
    <source>
        <dbReference type="ARBA" id="ARBA00023002"/>
    </source>
</evidence>
<name>A0AAD2FSB2_9STRA</name>
<keyword evidence="8" id="KW-1185">Reference proteome</keyword>
<evidence type="ECO:0000256" key="2">
    <source>
        <dbReference type="ARBA" id="ARBA00005466"/>
    </source>
</evidence>
<feature type="domain" description="FAD-binding PCMH-type" evidence="6">
    <location>
        <begin position="114"/>
        <end position="286"/>
    </location>
</feature>